<evidence type="ECO:0000256" key="2">
    <source>
        <dbReference type="ARBA" id="ARBA00009389"/>
    </source>
</evidence>
<dbReference type="GO" id="GO:0005634">
    <property type="term" value="C:nucleus"/>
    <property type="evidence" value="ECO:0007669"/>
    <property type="project" value="UniProtKB-SubCell"/>
</dbReference>
<feature type="region of interest" description="Disordered" evidence="4">
    <location>
        <begin position="92"/>
        <end position="133"/>
    </location>
</feature>
<comment type="subcellular location">
    <subcellularLocation>
        <location evidence="1">Nucleus</location>
    </subcellularLocation>
</comment>
<name>A0A914VVI4_9BILA</name>
<evidence type="ECO:0000313" key="6">
    <source>
        <dbReference type="WBParaSite" id="PSAMB.scaffold246size61639.g4140.t1"/>
    </source>
</evidence>
<organism evidence="5 6">
    <name type="scientific">Plectus sambesii</name>
    <dbReference type="NCBI Taxonomy" id="2011161"/>
    <lineage>
        <taxon>Eukaryota</taxon>
        <taxon>Metazoa</taxon>
        <taxon>Ecdysozoa</taxon>
        <taxon>Nematoda</taxon>
        <taxon>Chromadorea</taxon>
        <taxon>Plectida</taxon>
        <taxon>Plectina</taxon>
        <taxon>Plectoidea</taxon>
        <taxon>Plectidae</taxon>
        <taxon>Plectus</taxon>
    </lineage>
</organism>
<dbReference type="AlphaFoldDB" id="A0A914VVI4"/>
<dbReference type="Proteomes" id="UP000887566">
    <property type="component" value="Unplaced"/>
</dbReference>
<evidence type="ECO:0000256" key="3">
    <source>
        <dbReference type="ARBA" id="ARBA00023242"/>
    </source>
</evidence>
<sequence>MASGPFMNTRIADQKREDFRRYLEEAGVLEAMTRALAKLNDESQRPTDPMQYICNTLKVSQPGQPTIDGLRNQLADAQAELKRLRSENEFLVTELSKTKPMSRSSPSSSDCASPKHSPPKKQPLMSSTKGGRK</sequence>
<comment type="similarity">
    <text evidence="2">Belongs to the AMY1 family.</text>
</comment>
<dbReference type="PRINTS" id="PR02028">
    <property type="entry name" value="CMYCBINDINGP"/>
</dbReference>
<dbReference type="GO" id="GO:0003713">
    <property type="term" value="F:transcription coactivator activity"/>
    <property type="evidence" value="ECO:0007669"/>
    <property type="project" value="InterPro"/>
</dbReference>
<evidence type="ECO:0000256" key="1">
    <source>
        <dbReference type="ARBA" id="ARBA00004123"/>
    </source>
</evidence>
<evidence type="ECO:0000256" key="4">
    <source>
        <dbReference type="SAM" id="MobiDB-lite"/>
    </source>
</evidence>
<keyword evidence="5" id="KW-1185">Reference proteome</keyword>
<feature type="compositionally biased region" description="Polar residues" evidence="4">
    <location>
        <begin position="124"/>
        <end position="133"/>
    </location>
</feature>
<dbReference type="PANTHER" id="PTHR13168:SF0">
    <property type="entry name" value="C-MYC-BINDING PROTEIN"/>
    <property type="match status" value="1"/>
</dbReference>
<dbReference type="PANTHER" id="PTHR13168">
    <property type="entry name" value="ASSOCIATE OF C-MYC AMY-1"/>
    <property type="match status" value="1"/>
</dbReference>
<feature type="compositionally biased region" description="Low complexity" evidence="4">
    <location>
        <begin position="98"/>
        <end position="115"/>
    </location>
</feature>
<dbReference type="WBParaSite" id="PSAMB.scaffold246size61639.g4140.t1">
    <property type="protein sequence ID" value="PSAMB.scaffold246size61639.g4140.t1"/>
    <property type="gene ID" value="PSAMB.scaffold246size61639.g4140"/>
</dbReference>
<protein>
    <submittedName>
        <fullName evidence="6">Uncharacterized protein</fullName>
    </submittedName>
</protein>
<proteinExistence type="inferred from homology"/>
<evidence type="ECO:0000313" key="5">
    <source>
        <dbReference type="Proteomes" id="UP000887566"/>
    </source>
</evidence>
<dbReference type="InterPro" id="IPR026060">
    <property type="entry name" value="AMY1"/>
</dbReference>
<reference evidence="6" key="1">
    <citation type="submission" date="2022-11" db="UniProtKB">
        <authorList>
            <consortium name="WormBaseParasite"/>
        </authorList>
    </citation>
    <scope>IDENTIFICATION</scope>
</reference>
<accession>A0A914VVI4</accession>
<keyword evidence="3" id="KW-0539">Nucleus</keyword>